<feature type="compositionally biased region" description="Polar residues" evidence="1">
    <location>
        <begin position="1"/>
        <end position="21"/>
    </location>
</feature>
<evidence type="ECO:0000256" key="1">
    <source>
        <dbReference type="SAM" id="MobiDB-lite"/>
    </source>
</evidence>
<feature type="domain" description="Methyltransferase" evidence="2">
    <location>
        <begin position="215"/>
        <end position="306"/>
    </location>
</feature>
<protein>
    <recommendedName>
        <fullName evidence="2">Methyltransferase domain-containing protein</fullName>
    </recommendedName>
</protein>
<dbReference type="EMBL" id="BQFW01000006">
    <property type="protein sequence ID" value="GJJ72074.1"/>
    <property type="molecule type" value="Genomic_DNA"/>
</dbReference>
<feature type="compositionally biased region" description="Low complexity" evidence="1">
    <location>
        <begin position="24"/>
        <end position="36"/>
    </location>
</feature>
<dbReference type="Pfam" id="PF13649">
    <property type="entry name" value="Methyltransf_25"/>
    <property type="match status" value="1"/>
</dbReference>
<dbReference type="InterPro" id="IPR029063">
    <property type="entry name" value="SAM-dependent_MTases_sf"/>
</dbReference>
<keyword evidence="4" id="KW-1185">Reference proteome</keyword>
<dbReference type="Gene3D" id="3.40.50.150">
    <property type="entry name" value="Vaccinia Virus protein VP39"/>
    <property type="match status" value="1"/>
</dbReference>
<proteinExistence type="predicted"/>
<organism evidence="3 4">
    <name type="scientific">Entomortierella parvispora</name>
    <dbReference type="NCBI Taxonomy" id="205924"/>
    <lineage>
        <taxon>Eukaryota</taxon>
        <taxon>Fungi</taxon>
        <taxon>Fungi incertae sedis</taxon>
        <taxon>Mucoromycota</taxon>
        <taxon>Mortierellomycotina</taxon>
        <taxon>Mortierellomycetes</taxon>
        <taxon>Mortierellales</taxon>
        <taxon>Mortierellaceae</taxon>
        <taxon>Entomortierella</taxon>
    </lineage>
</organism>
<dbReference type="InterPro" id="IPR041698">
    <property type="entry name" value="Methyltransf_25"/>
</dbReference>
<dbReference type="OrthoDB" id="2013972at2759"/>
<dbReference type="GO" id="GO:0008168">
    <property type="term" value="F:methyltransferase activity"/>
    <property type="evidence" value="ECO:0007669"/>
    <property type="project" value="TreeGrafter"/>
</dbReference>
<accession>A0A9P3H8I2</accession>
<feature type="compositionally biased region" description="Polar residues" evidence="1">
    <location>
        <begin position="450"/>
        <end position="461"/>
    </location>
</feature>
<feature type="compositionally biased region" description="Low complexity" evidence="1">
    <location>
        <begin position="77"/>
        <end position="100"/>
    </location>
</feature>
<dbReference type="Proteomes" id="UP000827284">
    <property type="component" value="Unassembled WGS sequence"/>
</dbReference>
<dbReference type="CDD" id="cd02440">
    <property type="entry name" value="AdoMet_MTases"/>
    <property type="match status" value="1"/>
</dbReference>
<reference evidence="3" key="2">
    <citation type="journal article" date="2022" name="Microbiol. Resour. Announc.">
        <title>Whole-Genome Sequence of Entomortierella parvispora E1425, a Mucoromycotan Fungus Associated with Burkholderiaceae-Related Endosymbiotic Bacteria.</title>
        <authorList>
            <person name="Herlambang A."/>
            <person name="Guo Y."/>
            <person name="Takashima Y."/>
            <person name="Narisawa K."/>
            <person name="Ohta H."/>
            <person name="Nishizawa T."/>
        </authorList>
    </citation>
    <scope>NUCLEOTIDE SEQUENCE</scope>
    <source>
        <strain evidence="3">E1425</strain>
    </source>
</reference>
<feature type="region of interest" description="Disordered" evidence="1">
    <location>
        <begin position="1"/>
        <end position="151"/>
    </location>
</feature>
<dbReference type="AlphaFoldDB" id="A0A9P3H8I2"/>
<dbReference type="PANTHER" id="PTHR43591:SF24">
    <property type="entry name" value="2-METHOXY-6-POLYPRENYL-1,4-BENZOQUINOL METHYLASE, MITOCHONDRIAL"/>
    <property type="match status" value="1"/>
</dbReference>
<feature type="compositionally biased region" description="Low complexity" evidence="1">
    <location>
        <begin position="52"/>
        <end position="66"/>
    </location>
</feature>
<dbReference type="SUPFAM" id="SSF53335">
    <property type="entry name" value="S-adenosyl-L-methionine-dependent methyltransferases"/>
    <property type="match status" value="1"/>
</dbReference>
<dbReference type="PANTHER" id="PTHR43591">
    <property type="entry name" value="METHYLTRANSFERASE"/>
    <property type="match status" value="1"/>
</dbReference>
<evidence type="ECO:0000259" key="2">
    <source>
        <dbReference type="Pfam" id="PF13649"/>
    </source>
</evidence>
<reference evidence="3" key="1">
    <citation type="submission" date="2021-11" db="EMBL/GenBank/DDBJ databases">
        <authorList>
            <person name="Herlambang A."/>
            <person name="Guo Y."/>
            <person name="Takashima Y."/>
            <person name="Nishizawa T."/>
        </authorList>
    </citation>
    <scope>NUCLEOTIDE SEQUENCE</scope>
    <source>
        <strain evidence="3">E1425</strain>
    </source>
</reference>
<feature type="compositionally biased region" description="Polar residues" evidence="1">
    <location>
        <begin position="37"/>
        <end position="51"/>
    </location>
</feature>
<feature type="compositionally biased region" description="Polar residues" evidence="1">
    <location>
        <begin position="134"/>
        <end position="147"/>
    </location>
</feature>
<feature type="compositionally biased region" description="Polar residues" evidence="1">
    <location>
        <begin position="116"/>
        <end position="126"/>
    </location>
</feature>
<sequence>MGNTLCCQNEPSDDAPSSVTPVPSKVAHSSKASSSSTVAGNKNVNTNTNKQSATTFSNSFSFNSSAGEGKQPSNDQSTSSPLAPSSPSLLSPQSPSTSTLGGANSFRKKIHRLSGVPSSSTGSAGANKSHHGRQSISDNNSQNSASLEQMMERSHISPDFQWLEGRRYHNVDGASYLLPNDIDEVDRLQLQHFILRYAIQGNYKSPLDKSKVKAILDVGCGPGTWSMEMANEFPDATITGIDMSAVFPQTIIPSNCRFMQHNILEPFPFEDNSFDYVYQRLLVAGLTPENWVNVMSELERVTKPGGYIELVEVDGFGGNNGPYVTKIWNWVDAALKTRGINVHIGREPGLVPLMEGAHITNIKHEVLKLPTGEHGGKIGKLLKENEQSFWSAITPMILHGAGVDKDEYQEALRIAETEVEKYKSYHIFYVAYGQKRLPTDTSESPAEETSAGSTSLGAIAL</sequence>
<feature type="region of interest" description="Disordered" evidence="1">
    <location>
        <begin position="438"/>
        <end position="461"/>
    </location>
</feature>
<evidence type="ECO:0000313" key="4">
    <source>
        <dbReference type="Proteomes" id="UP000827284"/>
    </source>
</evidence>
<name>A0A9P3H8I2_9FUNG</name>
<evidence type="ECO:0000313" key="3">
    <source>
        <dbReference type="EMBL" id="GJJ72074.1"/>
    </source>
</evidence>
<gene>
    <name evidence="3" type="ORF">EMPS_04431</name>
</gene>
<comment type="caution">
    <text evidence="3">The sequence shown here is derived from an EMBL/GenBank/DDBJ whole genome shotgun (WGS) entry which is preliminary data.</text>
</comment>